<dbReference type="HOGENOM" id="CLU_024446_0_0_1"/>
<dbReference type="GeneID" id="69042198"/>
<gene>
    <name evidence="13" type="ORF">HCBG_09182</name>
</gene>
<comment type="catalytic activity">
    <reaction evidence="7">
        <text>L-threonyl-[protein] + ATP = O-phospho-L-threonyl-[protein] + ADP + H(+)</text>
        <dbReference type="Rhea" id="RHEA:46608"/>
        <dbReference type="Rhea" id="RHEA-COMP:11060"/>
        <dbReference type="Rhea" id="RHEA-COMP:11605"/>
        <dbReference type="ChEBI" id="CHEBI:15378"/>
        <dbReference type="ChEBI" id="CHEBI:30013"/>
        <dbReference type="ChEBI" id="CHEBI:30616"/>
        <dbReference type="ChEBI" id="CHEBI:61977"/>
        <dbReference type="ChEBI" id="CHEBI:456216"/>
        <dbReference type="EC" id="2.7.11.1"/>
    </reaction>
</comment>
<name>C0P1A2_AJECG</name>
<evidence type="ECO:0000256" key="6">
    <source>
        <dbReference type="ARBA" id="ARBA00022840"/>
    </source>
</evidence>
<evidence type="ECO:0000256" key="3">
    <source>
        <dbReference type="ARBA" id="ARBA00022527"/>
    </source>
</evidence>
<keyword evidence="5 13" id="KW-0418">Kinase</keyword>
<sequence>MGNPNLILTLKAYEETPGVSALQLQHNSDRYIPPPSESDFDVRSREATPFLDPDENNNDLRARETHRLCFTFDHPPKEIGRGFSFGTDQKCDVLLAENRGQRGISGFHFYITFDDKGYLIIKDESTNGIAVSYDGWGAEKKRHHFKWIVFSDRKLRIHLPNGFYLEIELPNHETCQTEYHVNLRAYLREKHEASLPHSFPDIHSHITTALPSQRLSPRKAPIYLPGDILGKGTFGTVRLVTDVSTAEVYAAKEFHFITKFNFIQEVEIMRGILHRHIVRFIAYDDETQPQLIMEYLPLGNLADQHRECPLSGSELRQLLLQGLDALQHLHSLHIVHRDIKPENILVQNRHTPLHIKLADFGLSKDLSFLKTMCGTPSYIAPEVLEVHRERLRYPGNHTNISYDRKVDLWSLGVVVLQYADSLPNIIPMSHEWYQHISMAVEDLSGRGTDQPMFTLLQKMLQIQPEDRPTAIECFREACDIGLDSDSSCVTPTKADNGGDHGLGNELSQSKLSTQLHLLHSNEPDSPTLIKRQRSSRGSIGRPIKCQRDEIHSLIVQMFSDLHRLGILRANGDRKVVEMLETEFSQLQVTSVEIVPTEDEEIVIKAVDSSNKKFVLACIEPSSSIRDPLDLVLQIVANFRPSGASLRDEHATLKPRPPPNDPINRRARQHDLSSHTLLQKSAVPKSNLPIAQEVVADETRGTKR</sequence>
<dbReference type="PROSITE" id="PS00107">
    <property type="entry name" value="PROTEIN_KINASE_ATP"/>
    <property type="match status" value="1"/>
</dbReference>
<dbReference type="Pfam" id="PF00069">
    <property type="entry name" value="Pkinase"/>
    <property type="match status" value="1"/>
</dbReference>
<comment type="similarity">
    <text evidence="1">Belongs to the protein kinase superfamily. CAMK Ser/Thr protein kinase family. CHEK2 subfamily.</text>
</comment>
<evidence type="ECO:0000256" key="10">
    <source>
        <dbReference type="SAM" id="MobiDB-lite"/>
    </source>
</evidence>
<dbReference type="InterPro" id="IPR011009">
    <property type="entry name" value="Kinase-like_dom_sf"/>
</dbReference>
<evidence type="ECO:0000256" key="4">
    <source>
        <dbReference type="ARBA" id="ARBA00022741"/>
    </source>
</evidence>
<evidence type="ECO:0000256" key="2">
    <source>
        <dbReference type="ARBA" id="ARBA00012513"/>
    </source>
</evidence>
<dbReference type="VEuPathDB" id="FungiDB:I7I50_09130"/>
<dbReference type="InParanoid" id="C0P1A2"/>
<reference evidence="13" key="1">
    <citation type="submission" date="2009-02" db="EMBL/GenBank/DDBJ databases">
        <title>The Genome Sequence of Ajellomyces capsulatus strain G186AR.</title>
        <authorList>
            <consortium name="The Broad Institute Genome Sequencing Platform"/>
            <person name="Champion M."/>
            <person name="Cuomo C."/>
            <person name="Ma L.-J."/>
            <person name="Henn M.R."/>
            <person name="Sil A."/>
            <person name="Goldman B."/>
            <person name="Young S.K."/>
            <person name="Kodira C.D."/>
            <person name="Zeng Q."/>
            <person name="Koehrsen M."/>
            <person name="Alvarado L."/>
            <person name="Berlin A."/>
            <person name="Borenstein D."/>
            <person name="Chen Z."/>
            <person name="Engels R."/>
            <person name="Freedman E."/>
            <person name="Gellesch M."/>
            <person name="Goldberg J."/>
            <person name="Griggs A."/>
            <person name="Gujja S."/>
            <person name="Heiman D."/>
            <person name="Hepburn T."/>
            <person name="Howarth C."/>
            <person name="Jen D."/>
            <person name="Larson L."/>
            <person name="Lewis B."/>
            <person name="Mehta T."/>
            <person name="Park D."/>
            <person name="Pearson M."/>
            <person name="Roberts A."/>
            <person name="Saif S."/>
            <person name="Shea T."/>
            <person name="Shenoy N."/>
            <person name="Sisk P."/>
            <person name="Stolte C."/>
            <person name="Sykes S."/>
            <person name="Walk T."/>
            <person name="White J."/>
            <person name="Yandava C."/>
            <person name="Klein B."/>
            <person name="McEwen J.G."/>
            <person name="Puccia R."/>
            <person name="Goldman G.H."/>
            <person name="Felipe M.S."/>
            <person name="Nino-Vega G."/>
            <person name="San-Blas G."/>
            <person name="Taylor J."/>
            <person name="Mendoza L."/>
            <person name="Galagan J."/>
            <person name="Nusbaum C."/>
            <person name="Birren B."/>
        </authorList>
    </citation>
    <scope>NUCLEOTIDE SEQUENCE</scope>
    <source>
        <strain evidence="13">G186AR</strain>
    </source>
</reference>
<dbReference type="InterPro" id="IPR017441">
    <property type="entry name" value="Protein_kinase_ATP_BS"/>
</dbReference>
<feature type="binding site" evidence="9">
    <location>
        <position position="252"/>
    </location>
    <ligand>
        <name>ATP</name>
        <dbReference type="ChEBI" id="CHEBI:30616"/>
    </ligand>
</feature>
<proteinExistence type="inferred from homology"/>
<dbReference type="PANTHER" id="PTHR44167">
    <property type="entry name" value="OVARIAN-SPECIFIC SERINE/THREONINE-PROTEIN KINASE LOK-RELATED"/>
    <property type="match status" value="1"/>
</dbReference>
<dbReference type="PROSITE" id="PS00108">
    <property type="entry name" value="PROTEIN_KINASE_ST"/>
    <property type="match status" value="1"/>
</dbReference>
<dbReference type="STRING" id="447093.C0P1A2"/>
<evidence type="ECO:0000259" key="11">
    <source>
        <dbReference type="PROSITE" id="PS50006"/>
    </source>
</evidence>
<protein>
    <recommendedName>
        <fullName evidence="2">non-specific serine/threonine protein kinase</fullName>
        <ecNumber evidence="2">2.7.11.1</ecNumber>
    </recommendedName>
</protein>
<feature type="domain" description="Protein kinase" evidence="12">
    <location>
        <begin position="223"/>
        <end position="482"/>
    </location>
</feature>
<keyword evidence="5 13" id="KW-0808">Transferase</keyword>
<feature type="domain" description="FHA" evidence="11">
    <location>
        <begin position="77"/>
        <end position="132"/>
    </location>
</feature>
<evidence type="ECO:0000259" key="12">
    <source>
        <dbReference type="PROSITE" id="PS50011"/>
    </source>
</evidence>
<evidence type="ECO:0000256" key="1">
    <source>
        <dbReference type="ARBA" id="ARBA00005575"/>
    </source>
</evidence>
<dbReference type="SUPFAM" id="SSF49879">
    <property type="entry name" value="SMAD/FHA domain"/>
    <property type="match status" value="1"/>
</dbReference>
<dbReference type="Gene3D" id="2.60.200.20">
    <property type="match status" value="1"/>
</dbReference>
<evidence type="ECO:0000256" key="8">
    <source>
        <dbReference type="ARBA" id="ARBA00048679"/>
    </source>
</evidence>
<keyword evidence="6 9" id="KW-0067">ATP-binding</keyword>
<feature type="region of interest" description="Disordered" evidence="10">
    <location>
        <begin position="645"/>
        <end position="673"/>
    </location>
</feature>
<dbReference type="InterPro" id="IPR000253">
    <property type="entry name" value="FHA_dom"/>
</dbReference>
<dbReference type="Gene3D" id="1.10.510.10">
    <property type="entry name" value="Transferase(Phosphotransferase) domain 1"/>
    <property type="match status" value="1"/>
</dbReference>
<keyword evidence="14" id="KW-1185">Reference proteome</keyword>
<dbReference type="GO" id="GO:0004674">
    <property type="term" value="F:protein serine/threonine kinase activity"/>
    <property type="evidence" value="ECO:0007669"/>
    <property type="project" value="UniProtKB-KW"/>
</dbReference>
<dbReference type="GO" id="GO:0005634">
    <property type="term" value="C:nucleus"/>
    <property type="evidence" value="ECO:0007669"/>
    <property type="project" value="TreeGrafter"/>
</dbReference>
<dbReference type="PROSITE" id="PS50011">
    <property type="entry name" value="PROTEIN_KINASE_DOM"/>
    <property type="match status" value="1"/>
</dbReference>
<dbReference type="FunCoup" id="C0P1A2">
    <property type="interactions" value="329"/>
</dbReference>
<evidence type="ECO:0000256" key="9">
    <source>
        <dbReference type="PROSITE-ProRule" id="PRU10141"/>
    </source>
</evidence>
<dbReference type="Proteomes" id="UP000001631">
    <property type="component" value="Unassembled WGS sequence"/>
</dbReference>
<dbReference type="GO" id="GO:0044773">
    <property type="term" value="P:mitotic DNA damage checkpoint signaling"/>
    <property type="evidence" value="ECO:0007669"/>
    <property type="project" value="TreeGrafter"/>
</dbReference>
<dbReference type="EMBL" id="GG663384">
    <property type="protein sequence ID" value="EEH02617.1"/>
    <property type="molecule type" value="Genomic_DNA"/>
</dbReference>
<dbReference type="Pfam" id="PF00498">
    <property type="entry name" value="FHA"/>
    <property type="match status" value="1"/>
</dbReference>
<evidence type="ECO:0000256" key="5">
    <source>
        <dbReference type="ARBA" id="ARBA00022777"/>
    </source>
</evidence>
<dbReference type="InterPro" id="IPR000719">
    <property type="entry name" value="Prot_kinase_dom"/>
</dbReference>
<dbReference type="CDD" id="cd00060">
    <property type="entry name" value="FHA"/>
    <property type="match status" value="1"/>
</dbReference>
<dbReference type="AlphaFoldDB" id="C0P1A2"/>
<comment type="catalytic activity">
    <reaction evidence="8">
        <text>L-seryl-[protein] + ATP = O-phospho-L-seryl-[protein] + ADP + H(+)</text>
        <dbReference type="Rhea" id="RHEA:17989"/>
        <dbReference type="Rhea" id="RHEA-COMP:9863"/>
        <dbReference type="Rhea" id="RHEA-COMP:11604"/>
        <dbReference type="ChEBI" id="CHEBI:15378"/>
        <dbReference type="ChEBI" id="CHEBI:29999"/>
        <dbReference type="ChEBI" id="CHEBI:30616"/>
        <dbReference type="ChEBI" id="CHEBI:83421"/>
        <dbReference type="ChEBI" id="CHEBI:456216"/>
        <dbReference type="EC" id="2.7.11.1"/>
    </reaction>
</comment>
<keyword evidence="3" id="KW-0723">Serine/threonine-protein kinase</keyword>
<evidence type="ECO:0000313" key="14">
    <source>
        <dbReference type="Proteomes" id="UP000001631"/>
    </source>
</evidence>
<evidence type="ECO:0000256" key="7">
    <source>
        <dbReference type="ARBA" id="ARBA00047899"/>
    </source>
</evidence>
<dbReference type="InterPro" id="IPR008271">
    <property type="entry name" value="Ser/Thr_kinase_AS"/>
</dbReference>
<accession>C0P1A2</accession>
<dbReference type="SMART" id="SM00220">
    <property type="entry name" value="S_TKc"/>
    <property type="match status" value="1"/>
</dbReference>
<dbReference type="PANTHER" id="PTHR44167:SF24">
    <property type="entry name" value="SERINE_THREONINE-PROTEIN KINASE CHK2"/>
    <property type="match status" value="1"/>
</dbReference>
<evidence type="ECO:0000313" key="13">
    <source>
        <dbReference type="EMBL" id="EEH02617.1"/>
    </source>
</evidence>
<dbReference type="EC" id="2.7.11.1" evidence="2"/>
<dbReference type="GO" id="GO:0005524">
    <property type="term" value="F:ATP binding"/>
    <property type="evidence" value="ECO:0007669"/>
    <property type="project" value="UniProtKB-UniRule"/>
</dbReference>
<keyword evidence="4 9" id="KW-0547">Nucleotide-binding</keyword>
<dbReference type="SUPFAM" id="SSF56112">
    <property type="entry name" value="Protein kinase-like (PK-like)"/>
    <property type="match status" value="1"/>
</dbReference>
<organism evidence="13 14">
    <name type="scientific">Ajellomyces capsulatus (strain G186AR / H82 / ATCC MYA-2454 / RMSCC 2432)</name>
    <name type="common">Darling's disease fungus</name>
    <name type="synonym">Histoplasma capsulatum</name>
    <dbReference type="NCBI Taxonomy" id="447093"/>
    <lineage>
        <taxon>Eukaryota</taxon>
        <taxon>Fungi</taxon>
        <taxon>Dikarya</taxon>
        <taxon>Ascomycota</taxon>
        <taxon>Pezizomycotina</taxon>
        <taxon>Eurotiomycetes</taxon>
        <taxon>Eurotiomycetidae</taxon>
        <taxon>Onygenales</taxon>
        <taxon>Ajellomycetaceae</taxon>
        <taxon>Histoplasma</taxon>
    </lineage>
</organism>
<dbReference type="PROSITE" id="PS50006">
    <property type="entry name" value="FHA_DOMAIN"/>
    <property type="match status" value="1"/>
</dbReference>
<dbReference type="InterPro" id="IPR008984">
    <property type="entry name" value="SMAD_FHA_dom_sf"/>
</dbReference>
<dbReference type="RefSeq" id="XP_045283098.1">
    <property type="nucleotide sequence ID" value="XM_045436231.1"/>
</dbReference>